<dbReference type="InterPro" id="IPR047129">
    <property type="entry name" value="PPA2-like"/>
</dbReference>
<gene>
    <name evidence="4" type="ORF">F2Q69_00009127</name>
</gene>
<evidence type="ECO:0000259" key="2">
    <source>
        <dbReference type="Pfam" id="PF00149"/>
    </source>
</evidence>
<comment type="caution">
    <text evidence="4">The sequence shown here is derived from an EMBL/GenBank/DDBJ whole genome shotgun (WGS) entry which is preliminary data.</text>
</comment>
<evidence type="ECO:0008006" key="6">
    <source>
        <dbReference type="Google" id="ProtNLM"/>
    </source>
</evidence>
<dbReference type="Pfam" id="PF00179">
    <property type="entry name" value="UQ_con"/>
    <property type="match status" value="1"/>
</dbReference>
<dbReference type="InterPro" id="IPR016135">
    <property type="entry name" value="UBQ-conjugating_enzyme/RWD"/>
</dbReference>
<evidence type="ECO:0000259" key="3">
    <source>
        <dbReference type="Pfam" id="PF00179"/>
    </source>
</evidence>
<dbReference type="Pfam" id="PF00149">
    <property type="entry name" value="Metallophos"/>
    <property type="match status" value="1"/>
</dbReference>
<dbReference type="InterPro" id="IPR004843">
    <property type="entry name" value="Calcineurin-like_PHP"/>
</dbReference>
<dbReference type="InterPro" id="IPR000608">
    <property type="entry name" value="UBC"/>
</dbReference>
<dbReference type="AlphaFoldDB" id="A0A8S9NNA4"/>
<accession>A0A8S9NNA4</accession>
<dbReference type="PANTHER" id="PTHR45619">
    <property type="entry name" value="SERINE/THREONINE-PROTEIN PHOSPHATASE PP2A-RELATED"/>
    <property type="match status" value="1"/>
</dbReference>
<dbReference type="Gene3D" id="3.60.21.10">
    <property type="match status" value="1"/>
</dbReference>
<evidence type="ECO:0000256" key="1">
    <source>
        <dbReference type="SAM" id="MobiDB-lite"/>
    </source>
</evidence>
<sequence length="188" mass="21635">MGDYVDRGYYYVETVTLLVALKMCYPQKITILRANHEIRQVNCSIILLLCFHFNIHPLRSFRSMDFTMNVYESESSEKDPYFVDTVHQTIVTVVGTWLGFLRLMTAGTTPSFRSCVKAWHHFDTWVCVMVLSSHDMVLLSICSLLTDPNPGDPLVPEIAHTYKTDRVKYENTADPGPRSMQWDDDDGQ</sequence>
<dbReference type="InterPro" id="IPR029052">
    <property type="entry name" value="Metallo-depent_PP-like"/>
</dbReference>
<protein>
    <recommendedName>
        <fullName evidence="6">Serine/threonine specific protein phosphatases domain-containing protein</fullName>
    </recommendedName>
</protein>
<reference evidence="4" key="1">
    <citation type="submission" date="2019-12" db="EMBL/GenBank/DDBJ databases">
        <title>Genome sequencing and annotation of Brassica cretica.</title>
        <authorList>
            <person name="Studholme D.J."/>
            <person name="Sarris P."/>
        </authorList>
    </citation>
    <scope>NUCLEOTIDE SEQUENCE</scope>
    <source>
        <strain evidence="4">PFS-109/04</strain>
        <tissue evidence="4">Leaf</tissue>
    </source>
</reference>
<evidence type="ECO:0000313" key="5">
    <source>
        <dbReference type="Proteomes" id="UP000712600"/>
    </source>
</evidence>
<feature type="domain" description="UBC core" evidence="3">
    <location>
        <begin position="134"/>
        <end position="173"/>
    </location>
</feature>
<dbReference type="EMBL" id="QGKX02001521">
    <property type="protein sequence ID" value="KAF3506568.1"/>
    <property type="molecule type" value="Genomic_DNA"/>
</dbReference>
<proteinExistence type="predicted"/>
<feature type="region of interest" description="Disordered" evidence="1">
    <location>
        <begin position="169"/>
        <end position="188"/>
    </location>
</feature>
<dbReference type="Gene3D" id="3.10.110.10">
    <property type="entry name" value="Ubiquitin Conjugating Enzyme"/>
    <property type="match status" value="1"/>
</dbReference>
<dbReference type="Proteomes" id="UP000712600">
    <property type="component" value="Unassembled WGS sequence"/>
</dbReference>
<organism evidence="4 5">
    <name type="scientific">Brassica cretica</name>
    <name type="common">Mustard</name>
    <dbReference type="NCBI Taxonomy" id="69181"/>
    <lineage>
        <taxon>Eukaryota</taxon>
        <taxon>Viridiplantae</taxon>
        <taxon>Streptophyta</taxon>
        <taxon>Embryophyta</taxon>
        <taxon>Tracheophyta</taxon>
        <taxon>Spermatophyta</taxon>
        <taxon>Magnoliopsida</taxon>
        <taxon>eudicotyledons</taxon>
        <taxon>Gunneridae</taxon>
        <taxon>Pentapetalae</taxon>
        <taxon>rosids</taxon>
        <taxon>malvids</taxon>
        <taxon>Brassicales</taxon>
        <taxon>Brassicaceae</taxon>
        <taxon>Brassiceae</taxon>
        <taxon>Brassica</taxon>
    </lineage>
</organism>
<evidence type="ECO:0000313" key="4">
    <source>
        <dbReference type="EMBL" id="KAF3506568.1"/>
    </source>
</evidence>
<feature type="domain" description="Calcineurin-like phosphoesterase" evidence="2">
    <location>
        <begin position="2"/>
        <end position="96"/>
    </location>
</feature>
<dbReference type="SUPFAM" id="SSF54495">
    <property type="entry name" value="UBC-like"/>
    <property type="match status" value="1"/>
</dbReference>
<dbReference type="SUPFAM" id="SSF56300">
    <property type="entry name" value="Metallo-dependent phosphatases"/>
    <property type="match status" value="1"/>
</dbReference>
<dbReference type="GO" id="GO:0004722">
    <property type="term" value="F:protein serine/threonine phosphatase activity"/>
    <property type="evidence" value="ECO:0007669"/>
    <property type="project" value="InterPro"/>
</dbReference>
<name>A0A8S9NNA4_BRACR</name>